<feature type="compositionally biased region" description="Low complexity" evidence="1">
    <location>
        <begin position="37"/>
        <end position="68"/>
    </location>
</feature>
<evidence type="ECO:0000256" key="2">
    <source>
        <dbReference type="SAM" id="Phobius"/>
    </source>
</evidence>
<feature type="region of interest" description="Disordered" evidence="1">
    <location>
        <begin position="193"/>
        <end position="294"/>
    </location>
</feature>
<gene>
    <name evidence="3" type="ORF">K469DRAFT_546724</name>
</gene>
<dbReference type="OrthoDB" id="3935400at2759"/>
<keyword evidence="2" id="KW-0472">Membrane</keyword>
<feature type="transmembrane region" description="Helical" evidence="2">
    <location>
        <begin position="77"/>
        <end position="101"/>
    </location>
</feature>
<reference evidence="3" key="1">
    <citation type="journal article" date="2020" name="Stud. Mycol.">
        <title>101 Dothideomycetes genomes: a test case for predicting lifestyles and emergence of pathogens.</title>
        <authorList>
            <person name="Haridas S."/>
            <person name="Albert R."/>
            <person name="Binder M."/>
            <person name="Bloem J."/>
            <person name="Labutti K."/>
            <person name="Salamov A."/>
            <person name="Andreopoulos B."/>
            <person name="Baker S."/>
            <person name="Barry K."/>
            <person name="Bills G."/>
            <person name="Bluhm B."/>
            <person name="Cannon C."/>
            <person name="Castanera R."/>
            <person name="Culley D."/>
            <person name="Daum C."/>
            <person name="Ezra D."/>
            <person name="Gonzalez J."/>
            <person name="Henrissat B."/>
            <person name="Kuo A."/>
            <person name="Liang C."/>
            <person name="Lipzen A."/>
            <person name="Lutzoni F."/>
            <person name="Magnuson J."/>
            <person name="Mondo S."/>
            <person name="Nolan M."/>
            <person name="Ohm R."/>
            <person name="Pangilinan J."/>
            <person name="Park H.-J."/>
            <person name="Ramirez L."/>
            <person name="Alfaro M."/>
            <person name="Sun H."/>
            <person name="Tritt A."/>
            <person name="Yoshinaga Y."/>
            <person name="Zwiers L.-H."/>
            <person name="Turgeon B."/>
            <person name="Goodwin S."/>
            <person name="Spatafora J."/>
            <person name="Crous P."/>
            <person name="Grigoriev I."/>
        </authorList>
    </citation>
    <scope>NUCLEOTIDE SEQUENCE</scope>
    <source>
        <strain evidence="3">CBS 207.26</strain>
    </source>
</reference>
<evidence type="ECO:0000313" key="4">
    <source>
        <dbReference type="Proteomes" id="UP000800200"/>
    </source>
</evidence>
<evidence type="ECO:0000313" key="3">
    <source>
        <dbReference type="EMBL" id="KAF2194865.1"/>
    </source>
</evidence>
<keyword evidence="2" id="KW-0812">Transmembrane</keyword>
<sequence length="294" mass="31777">MPTGFHSDKIPPWSTKPIWTKYPYSTYDGSALSEQQPTVTPTPLVTDGPGPTSTSGDVAGDGSSAGSQGKHGSNHRALYAAAGIVPLVVLAFLGLIIFFYLRKRKRQQHEGQKQARAKAQEMRMRNQPHPYIQPHYTSPITESHYTAPPPTLPPPVASSVTPQPVILGPIVPGSNGAYYTGIDTSDVVSIPDRTGLGNPFADGDGLDEEPPPPYRPRSIAPLSRDTSLRAPPSAHWRTNLTESHDQGLRSPFEDPRDDDTVSDISGPTLRRNDAMSAVSDLSYQEDPVVGRPTL</sequence>
<dbReference type="CDD" id="cd12087">
    <property type="entry name" value="TM_EGFR-like"/>
    <property type="match status" value="1"/>
</dbReference>
<dbReference type="AlphaFoldDB" id="A0A6A6EUJ3"/>
<dbReference type="Proteomes" id="UP000800200">
    <property type="component" value="Unassembled WGS sequence"/>
</dbReference>
<evidence type="ECO:0000256" key="1">
    <source>
        <dbReference type="SAM" id="MobiDB-lite"/>
    </source>
</evidence>
<keyword evidence="2" id="KW-1133">Transmembrane helix</keyword>
<feature type="region of interest" description="Disordered" evidence="1">
    <location>
        <begin position="31"/>
        <end position="73"/>
    </location>
</feature>
<keyword evidence="4" id="KW-1185">Reference proteome</keyword>
<organism evidence="3 4">
    <name type="scientific">Zopfia rhizophila CBS 207.26</name>
    <dbReference type="NCBI Taxonomy" id="1314779"/>
    <lineage>
        <taxon>Eukaryota</taxon>
        <taxon>Fungi</taxon>
        <taxon>Dikarya</taxon>
        <taxon>Ascomycota</taxon>
        <taxon>Pezizomycotina</taxon>
        <taxon>Dothideomycetes</taxon>
        <taxon>Dothideomycetes incertae sedis</taxon>
        <taxon>Zopfiaceae</taxon>
        <taxon>Zopfia</taxon>
    </lineage>
</organism>
<accession>A0A6A6EUJ3</accession>
<dbReference type="EMBL" id="ML994611">
    <property type="protein sequence ID" value="KAF2194865.1"/>
    <property type="molecule type" value="Genomic_DNA"/>
</dbReference>
<name>A0A6A6EUJ3_9PEZI</name>
<proteinExistence type="predicted"/>
<protein>
    <submittedName>
        <fullName evidence="3">Uncharacterized protein</fullName>
    </submittedName>
</protein>
<feature type="compositionally biased region" description="Basic and acidic residues" evidence="1">
    <location>
        <begin position="242"/>
        <end position="254"/>
    </location>
</feature>